<dbReference type="AlphaFoldDB" id="A0A3R9P9K4"/>
<evidence type="ECO:0000313" key="1">
    <source>
        <dbReference type="EMBL" id="RSL33409.1"/>
    </source>
</evidence>
<name>A0A3R9P9K4_9BACI</name>
<protein>
    <submittedName>
        <fullName evidence="1">Uncharacterized protein</fullName>
    </submittedName>
</protein>
<evidence type="ECO:0000313" key="2">
    <source>
        <dbReference type="Proteomes" id="UP000275076"/>
    </source>
</evidence>
<dbReference type="OrthoDB" id="2973066at2"/>
<dbReference type="EMBL" id="RBVX01000008">
    <property type="protein sequence ID" value="RSL33409.1"/>
    <property type="molecule type" value="Genomic_DNA"/>
</dbReference>
<accession>A0A3R9P9K4</accession>
<dbReference type="Proteomes" id="UP000275076">
    <property type="component" value="Unassembled WGS sequence"/>
</dbReference>
<dbReference type="RefSeq" id="WP_125555814.1">
    <property type="nucleotide sequence ID" value="NZ_RBVX01000008.1"/>
</dbReference>
<organism evidence="1 2">
    <name type="scientific">Salibacterium salarium</name>
    <dbReference type="NCBI Taxonomy" id="284579"/>
    <lineage>
        <taxon>Bacteria</taxon>
        <taxon>Bacillati</taxon>
        <taxon>Bacillota</taxon>
        <taxon>Bacilli</taxon>
        <taxon>Bacillales</taxon>
        <taxon>Bacillaceae</taxon>
    </lineage>
</organism>
<reference evidence="1 2" key="1">
    <citation type="submission" date="2018-10" db="EMBL/GenBank/DDBJ databases">
        <title>Draft genome sequence of Bacillus salarius IM0101, isolated from a hypersaline soil in Inner Mongolia, China.</title>
        <authorList>
            <person name="Yamprayoonswat W."/>
            <person name="Boonvisut S."/>
            <person name="Jumpathong W."/>
            <person name="Sittihan S."/>
            <person name="Ruangsuj P."/>
            <person name="Wanthongcharoen S."/>
            <person name="Thongpramul N."/>
            <person name="Pimmason S."/>
            <person name="Yu B."/>
            <person name="Yasawong M."/>
        </authorList>
    </citation>
    <scope>NUCLEOTIDE SEQUENCE [LARGE SCALE GENOMIC DNA]</scope>
    <source>
        <strain evidence="1 2">IM0101</strain>
    </source>
</reference>
<proteinExistence type="predicted"/>
<comment type="caution">
    <text evidence="1">The sequence shown here is derived from an EMBL/GenBank/DDBJ whole genome shotgun (WGS) entry which is preliminary data.</text>
</comment>
<sequence length="69" mass="7841">MTKAEIKETLQEKQLEEALEIIEEAEQGELAELELVESLGLLRDEQLNNEVITLLQEEGVTITYIPAEE</sequence>
<keyword evidence="2" id="KW-1185">Reference proteome</keyword>
<gene>
    <name evidence="1" type="ORF">D7Z54_10605</name>
</gene>